<reference evidence="1 2" key="1">
    <citation type="journal article" date="2013" name="Appl. Microbiol. Biotechnol.">
        <title>Glycerol assimilation and production of 1,3-propanediol by Citrobacter amalonaticus Y19.</title>
        <authorList>
            <person name="Ainala S.K."/>
            <person name="Ashok S."/>
            <person name="Ko Y."/>
            <person name="Park S."/>
        </authorList>
    </citation>
    <scope>NUCLEOTIDE SEQUENCE [LARGE SCALE GENOMIC DNA]</scope>
    <source>
        <strain evidence="1 2">Y19</strain>
    </source>
</reference>
<sequence length="316" mass="36311">MSQITDNTFYTSDVASPLQLFMRLTRGQLLPGKFWRKASFRRKFLIRSLLMPRATRQLLENLTQWPELNTLLTRQPRLPIRLHRPYMAVNIKRDTALTALCSHYDLLRQLFSREQLACYLSQGGLNLAKIEAKDGTPFQLDLVSLVSLDKEGESTVVIRDDQMRILAEITFTFCMLNGKRTLFIGGLQGAANDVPHEVIQQATKACYGLFPKRVVMEALCQFAHLARAEQILAVSNAVHVYRSWRYMDKKTQMHADYDAFWASLGGEKTEGEYFSLPLTITRKSEADIASKKRAEYRRRYALLDSVVTQVPQRLQN</sequence>
<dbReference type="Proteomes" id="UP000034085">
    <property type="component" value="Chromosome"/>
</dbReference>
<organism evidence="1 2">
    <name type="scientific">Citrobacter amalonaticus Y19</name>
    <dbReference type="NCBI Taxonomy" id="1261127"/>
    <lineage>
        <taxon>Bacteria</taxon>
        <taxon>Pseudomonadati</taxon>
        <taxon>Pseudomonadota</taxon>
        <taxon>Gammaproteobacteria</taxon>
        <taxon>Enterobacterales</taxon>
        <taxon>Enterobacteriaceae</taxon>
        <taxon>Citrobacter</taxon>
    </lineage>
</organism>
<dbReference type="PANTHER" id="PTHR38785">
    <property type="entry name" value="HOMOLOG OF VIRK"/>
    <property type="match status" value="1"/>
</dbReference>
<dbReference type="Pfam" id="PF04393">
    <property type="entry name" value="DUF535"/>
    <property type="match status" value="1"/>
</dbReference>
<dbReference type="PANTHER" id="PTHR38785:SF1">
    <property type="entry name" value="HOMOLOG OF VIRK"/>
    <property type="match status" value="1"/>
</dbReference>
<name>A0A0F6RIB0_CITAM</name>
<protein>
    <submittedName>
        <fullName evidence="1">VirK</fullName>
    </submittedName>
</protein>
<dbReference type="KEGG" id="cama:F384_04185"/>
<dbReference type="AlphaFoldDB" id="A0A0F6RIB0"/>
<accession>A0A0F6RIB0</accession>
<dbReference type="InterPro" id="IPR007488">
    <property type="entry name" value="DUF535"/>
</dbReference>
<dbReference type="PATRIC" id="fig|1261127.3.peg.856"/>
<dbReference type="HOGENOM" id="CLU_065818_1_0_6"/>
<dbReference type="GO" id="GO:0006974">
    <property type="term" value="P:DNA damage response"/>
    <property type="evidence" value="ECO:0007669"/>
    <property type="project" value="TreeGrafter"/>
</dbReference>
<evidence type="ECO:0000313" key="2">
    <source>
        <dbReference type="Proteomes" id="UP000034085"/>
    </source>
</evidence>
<dbReference type="RefSeq" id="WP_046497717.1">
    <property type="nucleotide sequence ID" value="NZ_CP011132.1"/>
</dbReference>
<evidence type="ECO:0000313" key="1">
    <source>
        <dbReference type="EMBL" id="AKE61840.1"/>
    </source>
</evidence>
<gene>
    <name evidence="1" type="ORF">F384_04185</name>
</gene>
<dbReference type="OrthoDB" id="6835762at2"/>
<proteinExistence type="predicted"/>
<dbReference type="EMBL" id="CP011132">
    <property type="protein sequence ID" value="AKE61840.1"/>
    <property type="molecule type" value="Genomic_DNA"/>
</dbReference>